<dbReference type="InterPro" id="IPR036097">
    <property type="entry name" value="HisK_dim/P_sf"/>
</dbReference>
<reference evidence="8" key="1">
    <citation type="submission" date="2018-05" db="EMBL/GenBank/DDBJ databases">
        <authorList>
            <person name="Lanie J.A."/>
            <person name="Ng W.-L."/>
            <person name="Kazmierczak K.M."/>
            <person name="Andrzejewski T.M."/>
            <person name="Davidsen T.M."/>
            <person name="Wayne K.J."/>
            <person name="Tettelin H."/>
            <person name="Glass J.I."/>
            <person name="Rusch D."/>
            <person name="Podicherti R."/>
            <person name="Tsui H.-C.T."/>
            <person name="Winkler M.E."/>
        </authorList>
    </citation>
    <scope>NUCLEOTIDE SEQUENCE</scope>
</reference>
<dbReference type="PANTHER" id="PTHR43065:SF16">
    <property type="entry name" value="SENSORY HISTIDINE KINASE_PHOSPHATASE NTRB"/>
    <property type="match status" value="1"/>
</dbReference>
<dbReference type="Pfam" id="PF00512">
    <property type="entry name" value="HisKA"/>
    <property type="match status" value="1"/>
</dbReference>
<dbReference type="SMART" id="SM00388">
    <property type="entry name" value="HisKA"/>
    <property type="match status" value="1"/>
</dbReference>
<dbReference type="SUPFAM" id="SSF55785">
    <property type="entry name" value="PYP-like sensor domain (PAS domain)"/>
    <property type="match status" value="1"/>
</dbReference>
<keyword evidence="4" id="KW-0418">Kinase</keyword>
<dbReference type="SUPFAM" id="SSF47384">
    <property type="entry name" value="Homodimeric domain of signal transducing histidine kinase"/>
    <property type="match status" value="1"/>
</dbReference>
<dbReference type="Gene3D" id="1.10.287.130">
    <property type="match status" value="1"/>
</dbReference>
<gene>
    <name evidence="8" type="ORF">METZ01_LOCUS350301</name>
</gene>
<evidence type="ECO:0000256" key="5">
    <source>
        <dbReference type="ARBA" id="ARBA00022840"/>
    </source>
</evidence>
<feature type="non-terminal residue" evidence="8">
    <location>
        <position position="1"/>
    </location>
</feature>
<evidence type="ECO:0000256" key="1">
    <source>
        <dbReference type="ARBA" id="ARBA00022553"/>
    </source>
</evidence>
<dbReference type="EMBL" id="UINC01121941">
    <property type="protein sequence ID" value="SVC97447.1"/>
    <property type="molecule type" value="Genomic_DNA"/>
</dbReference>
<dbReference type="Gene3D" id="3.30.450.20">
    <property type="entry name" value="PAS domain"/>
    <property type="match status" value="1"/>
</dbReference>
<dbReference type="GO" id="GO:0000155">
    <property type="term" value="F:phosphorelay sensor kinase activity"/>
    <property type="evidence" value="ECO:0007669"/>
    <property type="project" value="InterPro"/>
</dbReference>
<keyword evidence="6" id="KW-0902">Two-component regulatory system</keyword>
<dbReference type="CDD" id="cd00082">
    <property type="entry name" value="HisKA"/>
    <property type="match status" value="1"/>
</dbReference>
<evidence type="ECO:0000256" key="6">
    <source>
        <dbReference type="ARBA" id="ARBA00023012"/>
    </source>
</evidence>
<keyword evidence="2" id="KW-0808">Transferase</keyword>
<dbReference type="GO" id="GO:0005524">
    <property type="term" value="F:ATP binding"/>
    <property type="evidence" value="ECO:0007669"/>
    <property type="project" value="UniProtKB-KW"/>
</dbReference>
<keyword evidence="3" id="KW-0547">Nucleotide-binding</keyword>
<evidence type="ECO:0000259" key="7">
    <source>
        <dbReference type="PROSITE" id="PS50109"/>
    </source>
</evidence>
<evidence type="ECO:0000256" key="3">
    <source>
        <dbReference type="ARBA" id="ARBA00022741"/>
    </source>
</evidence>
<feature type="non-terminal residue" evidence="8">
    <location>
        <position position="257"/>
    </location>
</feature>
<name>A0A382RK01_9ZZZZ</name>
<evidence type="ECO:0000313" key="8">
    <source>
        <dbReference type="EMBL" id="SVC97447.1"/>
    </source>
</evidence>
<evidence type="ECO:0000256" key="2">
    <source>
        <dbReference type="ARBA" id="ARBA00022679"/>
    </source>
</evidence>
<keyword evidence="5" id="KW-0067">ATP-binding</keyword>
<dbReference type="InterPro" id="IPR005467">
    <property type="entry name" value="His_kinase_dom"/>
</dbReference>
<dbReference type="PANTHER" id="PTHR43065">
    <property type="entry name" value="SENSOR HISTIDINE KINASE"/>
    <property type="match status" value="1"/>
</dbReference>
<evidence type="ECO:0000256" key="4">
    <source>
        <dbReference type="ARBA" id="ARBA00022777"/>
    </source>
</evidence>
<proteinExistence type="predicted"/>
<dbReference type="InterPro" id="IPR035965">
    <property type="entry name" value="PAS-like_dom_sf"/>
</dbReference>
<sequence>VKNALKECNNGYTMTQAEERAVRIFDHIATAVLLFDENLRLVSINSSGESLLLVSSKRLLGKTPKKIWPNTSFFTDAIKKSFQYASTRIERGIEMQLINQNSIKVDCIFTPLVIGDETKEILVELVCADAFVRVMQEFNQQAVQKAAKESIQGIAHEIKNPLGGIRGAAQLMEKELDDKSLFEYTKIIINESDRLRNFVDRMMVANTHPVKSETNIHEIVEYVVSIIRAESTRNLDIQKDYDPSIPGIHADREQLIQ</sequence>
<organism evidence="8">
    <name type="scientific">marine metagenome</name>
    <dbReference type="NCBI Taxonomy" id="408172"/>
    <lineage>
        <taxon>unclassified sequences</taxon>
        <taxon>metagenomes</taxon>
        <taxon>ecological metagenomes</taxon>
    </lineage>
</organism>
<dbReference type="InterPro" id="IPR003661">
    <property type="entry name" value="HisK_dim/P_dom"/>
</dbReference>
<keyword evidence="1" id="KW-0597">Phosphoprotein</keyword>
<feature type="domain" description="Histidine kinase" evidence="7">
    <location>
        <begin position="153"/>
        <end position="257"/>
    </location>
</feature>
<protein>
    <recommendedName>
        <fullName evidence="7">Histidine kinase domain-containing protein</fullName>
    </recommendedName>
</protein>
<dbReference type="PROSITE" id="PS50109">
    <property type="entry name" value="HIS_KIN"/>
    <property type="match status" value="1"/>
</dbReference>
<dbReference type="AlphaFoldDB" id="A0A382RK01"/>
<accession>A0A382RK01</accession>